<keyword evidence="6 10" id="KW-0143">Chaperone</keyword>
<dbReference type="Proteomes" id="UP000053370">
    <property type="component" value="Unassembled WGS sequence"/>
</dbReference>
<organism evidence="14">
    <name type="scientific">Flexilinea flocculi</name>
    <dbReference type="NCBI Taxonomy" id="1678840"/>
    <lineage>
        <taxon>Bacteria</taxon>
        <taxon>Bacillati</taxon>
        <taxon>Chloroflexota</taxon>
        <taxon>Anaerolineae</taxon>
        <taxon>Anaerolineales</taxon>
        <taxon>Anaerolineaceae</taxon>
        <taxon>Flexilinea</taxon>
    </lineage>
</organism>
<dbReference type="SUPFAM" id="SSF51064">
    <property type="entry name" value="Head domain of nucleotide exchange factor GrpE"/>
    <property type="match status" value="1"/>
</dbReference>
<keyword evidence="15" id="KW-1185">Reference proteome</keyword>
<comment type="subcellular location">
    <subcellularLocation>
        <location evidence="1 10">Cytoplasm</location>
    </subcellularLocation>
</comment>
<evidence type="ECO:0000256" key="10">
    <source>
        <dbReference type="HAMAP-Rule" id="MF_01151"/>
    </source>
</evidence>
<dbReference type="PANTHER" id="PTHR21237:SF23">
    <property type="entry name" value="GRPE PROTEIN HOMOLOG, MITOCHONDRIAL"/>
    <property type="match status" value="1"/>
</dbReference>
<dbReference type="PATRIC" id="fig|1678840.3.peg.122"/>
<dbReference type="GO" id="GO:0051082">
    <property type="term" value="F:unfolded protein binding"/>
    <property type="evidence" value="ECO:0007669"/>
    <property type="project" value="TreeGrafter"/>
</dbReference>
<evidence type="ECO:0000256" key="13">
    <source>
        <dbReference type="SAM" id="MobiDB-lite"/>
    </source>
</evidence>
<feature type="compositionally biased region" description="Basic and acidic residues" evidence="13">
    <location>
        <begin position="1"/>
        <end position="24"/>
    </location>
</feature>
<reference evidence="14" key="1">
    <citation type="journal article" date="2015" name="Genome Announc.">
        <title>Draft Genome Sequence of Anaerolineae Strain TC1, a Novel Isolate from a Methanogenic Wastewater Treatment System.</title>
        <authorList>
            <person name="Matsuura N."/>
            <person name="Tourlousse D.M."/>
            <person name="Sun L."/>
            <person name="Toyonaga M."/>
            <person name="Kuroda K."/>
            <person name="Ohashi A."/>
            <person name="Cruz R."/>
            <person name="Yamaguchi T."/>
            <person name="Sekiguchi Y."/>
        </authorList>
    </citation>
    <scope>NUCLEOTIDE SEQUENCE [LARGE SCALE GENOMIC DNA]</scope>
    <source>
        <strain evidence="14">TC1</strain>
    </source>
</reference>
<evidence type="ECO:0000256" key="5">
    <source>
        <dbReference type="ARBA" id="ARBA00023016"/>
    </source>
</evidence>
<evidence type="ECO:0000313" key="15">
    <source>
        <dbReference type="Proteomes" id="UP000053370"/>
    </source>
</evidence>
<comment type="similarity">
    <text evidence="2 10 12">Belongs to the GrpE family.</text>
</comment>
<dbReference type="HAMAP" id="MF_01151">
    <property type="entry name" value="GrpE"/>
    <property type="match status" value="1"/>
</dbReference>
<proteinExistence type="inferred from homology"/>
<evidence type="ECO:0000256" key="12">
    <source>
        <dbReference type="RuleBase" id="RU004478"/>
    </source>
</evidence>
<name>A0A0K8P9K7_9CHLR</name>
<evidence type="ECO:0000256" key="9">
    <source>
        <dbReference type="ARBA" id="ARBA00076414"/>
    </source>
</evidence>
<dbReference type="GO" id="GO:0005737">
    <property type="term" value="C:cytoplasm"/>
    <property type="evidence" value="ECO:0007669"/>
    <property type="project" value="UniProtKB-SubCell"/>
</dbReference>
<dbReference type="RefSeq" id="WP_062277000.1">
    <property type="nucleotide sequence ID" value="NZ_DF968179.1"/>
</dbReference>
<evidence type="ECO:0000256" key="1">
    <source>
        <dbReference type="ARBA" id="ARBA00004496"/>
    </source>
</evidence>
<evidence type="ECO:0000256" key="6">
    <source>
        <dbReference type="ARBA" id="ARBA00023186"/>
    </source>
</evidence>
<gene>
    <name evidence="10" type="primary">grpE</name>
    <name evidence="14" type="ORF">ATC1_1198</name>
</gene>
<dbReference type="GO" id="GO:0051087">
    <property type="term" value="F:protein-folding chaperone binding"/>
    <property type="evidence" value="ECO:0007669"/>
    <property type="project" value="InterPro"/>
</dbReference>
<dbReference type="PRINTS" id="PR00773">
    <property type="entry name" value="GRPEPROTEIN"/>
</dbReference>
<dbReference type="InterPro" id="IPR009012">
    <property type="entry name" value="GrpE_head"/>
</dbReference>
<dbReference type="Pfam" id="PF01025">
    <property type="entry name" value="GrpE"/>
    <property type="match status" value="1"/>
</dbReference>
<dbReference type="EMBL" id="DF968179">
    <property type="protein sequence ID" value="GAP39179.1"/>
    <property type="molecule type" value="Genomic_DNA"/>
</dbReference>
<dbReference type="GO" id="GO:0042803">
    <property type="term" value="F:protein homodimerization activity"/>
    <property type="evidence" value="ECO:0007669"/>
    <property type="project" value="InterPro"/>
</dbReference>
<comment type="subunit">
    <text evidence="3 10">Homodimer.</text>
</comment>
<dbReference type="PROSITE" id="PS01071">
    <property type="entry name" value="GRPE"/>
    <property type="match status" value="1"/>
</dbReference>
<dbReference type="FunFam" id="2.30.22.10:FF:000001">
    <property type="entry name" value="Protein GrpE"/>
    <property type="match status" value="1"/>
</dbReference>
<evidence type="ECO:0000256" key="7">
    <source>
        <dbReference type="ARBA" id="ARBA00053401"/>
    </source>
</evidence>
<protein>
    <recommendedName>
        <fullName evidence="8 10">Protein GrpE</fullName>
    </recommendedName>
    <alternativeName>
        <fullName evidence="9 10">HSP-70 cofactor</fullName>
    </alternativeName>
</protein>
<dbReference type="CDD" id="cd00446">
    <property type="entry name" value="GrpE"/>
    <property type="match status" value="1"/>
</dbReference>
<dbReference type="Gene3D" id="3.90.20.20">
    <property type="match status" value="1"/>
</dbReference>
<evidence type="ECO:0000256" key="2">
    <source>
        <dbReference type="ARBA" id="ARBA00009054"/>
    </source>
</evidence>
<sequence>MAKKEKGIDDKEPKKEKKSDHQENVEPVNSGKDQENQPETENGSEEVLLLTKSEVDELKNNLEKARKKEQENLESWQRERADFINYKKRIEREQTQNGQNYKAELLKKYLVIMDDLDLAIRNKPQNHPEDNSWVEGIELIARKLHSIFENEGLEKMECEGNEFDPNLHQAISYEEHSDVESGKIIEVIQSGYKLGDRVIRPALVRVAQ</sequence>
<keyword evidence="4 10" id="KW-0963">Cytoplasm</keyword>
<dbReference type="STRING" id="1678840.ATC1_1198"/>
<dbReference type="SUPFAM" id="SSF58014">
    <property type="entry name" value="Coiled-coil domain of nucleotide exchange factor GrpE"/>
    <property type="match status" value="1"/>
</dbReference>
<dbReference type="GO" id="GO:0000774">
    <property type="term" value="F:adenyl-nucleotide exchange factor activity"/>
    <property type="evidence" value="ECO:0007669"/>
    <property type="project" value="InterPro"/>
</dbReference>
<keyword evidence="5 10" id="KW-0346">Stress response</keyword>
<dbReference type="GO" id="GO:0006457">
    <property type="term" value="P:protein folding"/>
    <property type="evidence" value="ECO:0007669"/>
    <property type="project" value="InterPro"/>
</dbReference>
<evidence type="ECO:0000256" key="8">
    <source>
        <dbReference type="ARBA" id="ARBA00072274"/>
    </source>
</evidence>
<evidence type="ECO:0000256" key="3">
    <source>
        <dbReference type="ARBA" id="ARBA00011738"/>
    </source>
</evidence>
<dbReference type="OrthoDB" id="9812586at2"/>
<evidence type="ECO:0000313" key="14">
    <source>
        <dbReference type="EMBL" id="GAP39179.1"/>
    </source>
</evidence>
<dbReference type="InterPro" id="IPR013805">
    <property type="entry name" value="GrpE_CC"/>
</dbReference>
<evidence type="ECO:0000256" key="4">
    <source>
        <dbReference type="ARBA" id="ARBA00022490"/>
    </source>
</evidence>
<dbReference type="AlphaFoldDB" id="A0A0K8P9K7"/>
<feature type="region of interest" description="Disordered" evidence="13">
    <location>
        <begin position="1"/>
        <end position="52"/>
    </location>
</feature>
<accession>A0A0K8P9K7</accession>
<comment type="function">
    <text evidence="7 10 11">Participates actively in the response to hyperosmotic and heat shock by preventing the aggregation of stress-denatured proteins, in association with DnaK and GrpE. It is the nucleotide exchange factor for DnaK and may function as a thermosensor. Unfolded proteins bind initially to DnaJ; upon interaction with the DnaJ-bound protein, DnaK hydrolyzes its bound ATP, resulting in the formation of a stable complex. GrpE releases ADP from DnaK; ATP binding to DnaK triggers the release of the substrate protein, thus completing the reaction cycle. Several rounds of ATP-dependent interactions between DnaJ, DnaK and GrpE are required for fully efficient folding.</text>
</comment>
<dbReference type="InterPro" id="IPR000740">
    <property type="entry name" value="GrpE"/>
</dbReference>
<dbReference type="Gene3D" id="2.30.22.10">
    <property type="entry name" value="Head domain of nucleotide exchange factor GrpE"/>
    <property type="match status" value="1"/>
</dbReference>
<dbReference type="PANTHER" id="PTHR21237">
    <property type="entry name" value="GRPE PROTEIN"/>
    <property type="match status" value="1"/>
</dbReference>
<evidence type="ECO:0000256" key="11">
    <source>
        <dbReference type="RuleBase" id="RU000639"/>
    </source>
</evidence>